<dbReference type="OrthoDB" id="5290951at2"/>
<evidence type="ECO:0000256" key="2">
    <source>
        <dbReference type="SAM" id="SignalP"/>
    </source>
</evidence>
<feature type="repeat" description="TPR" evidence="1">
    <location>
        <begin position="844"/>
        <end position="877"/>
    </location>
</feature>
<dbReference type="Pfam" id="PF13432">
    <property type="entry name" value="TPR_16"/>
    <property type="match status" value="6"/>
</dbReference>
<protein>
    <submittedName>
        <fullName evidence="3">Tetratricopeptide TPR_2</fullName>
    </submittedName>
</protein>
<dbReference type="RefSeq" id="WP_011463029.1">
    <property type="nucleotide sequence ID" value="NC_007908.1"/>
</dbReference>
<sequence>MNVKKIQPRIALSALLVSMLLAACNDKPEAMLSSAKDYMAKNDNKAAVIQIKNALQSNPDLPEARYLLGSALLDTGDPAGAELELRKALDLKHPQDAVVPQLAKALLAQGKARKVTEEFAKTELGAASAKASLQISLTSAYAMQGEREQAQASLQAALLADPGFAPALLVQARQKAGQREFDQALALTEEVLAKSPRSTEAWVFKGDLLLHVKNQPDEALAAYRKALEIKPDFMPAQVSVITLLLQQGKLVETQQQIEHLKKTAARHPQTQFLEAQWAYQKKDFKLARQLLQQVLQLVPKSAQGLQLAGLVELQLNALPAAQDYLSRAVQGAPESWLARRALVISYMRAGQAAQALNALLPGLSQEHVDPNLLSVAGEVYLLNGDLKKAEDYFAKAAQQSPQDGRKRTSLALTRLVSGATDGAFDELQTIAASDTGTSADLALISVHLKRQEFDQALKAIDGLEKKQPDKPFAAQLRARTLLAKNDVSGARKSFERALVIDPHYFPAVVSLAAIDLADKKPEAAKKRFEAVLDKDPKNGQAWLALAELASRAGASKDEVAKLIGSAVAANPTDVKSRLLLIDFDLRQRDFKAAVSAAQDGVATVPDSPELLDALGRTQQAAGEPNQAIASYTKLAALQPLSVLPHMRLAEVHLAGKNTEAALASLRRALEIKPDLLEAQRALIALALDSKKPEDALTMARSVQQQRPEEAAGYALEGDIHASQKSWDRAITVYRGGLKHVKAPELAIKLHAALVAAGQGAEADKFSSSWQKEQPKDGAFLLHLGDAALARKDYASAEKNYAAVVKLQPNSALAYNNLAWVSGKLNKEGAVGFAEKANALAPNQPAFMDTLAVLLSDKGEYAKAVALQNKALALQPQNALFKLNLAKIHIKGGKKDLARKELDGLTQLGDKFPAQSEVATLLTGL</sequence>
<dbReference type="Proteomes" id="UP000008332">
    <property type="component" value="Chromosome"/>
</dbReference>
<dbReference type="EMBL" id="CP000267">
    <property type="protein sequence ID" value="ABD68456.1"/>
    <property type="molecule type" value="Genomic_DNA"/>
</dbReference>
<dbReference type="SMART" id="SM00028">
    <property type="entry name" value="TPR"/>
    <property type="match status" value="16"/>
</dbReference>
<feature type="repeat" description="TPR" evidence="1">
    <location>
        <begin position="642"/>
        <end position="675"/>
    </location>
</feature>
<dbReference type="SUPFAM" id="SSF81901">
    <property type="entry name" value="HCP-like"/>
    <property type="match status" value="1"/>
</dbReference>
<dbReference type="PANTHER" id="PTHR12558:SF13">
    <property type="entry name" value="CELL DIVISION CYCLE PROTEIN 27 HOMOLOG"/>
    <property type="match status" value="1"/>
</dbReference>
<evidence type="ECO:0000313" key="3">
    <source>
        <dbReference type="EMBL" id="ABD68456.1"/>
    </source>
</evidence>
<dbReference type="PANTHER" id="PTHR12558">
    <property type="entry name" value="CELL DIVISION CYCLE 16,23,27"/>
    <property type="match status" value="1"/>
</dbReference>
<dbReference type="NCBIfam" id="TIGR02917">
    <property type="entry name" value="PEP_TPR_lipo"/>
    <property type="match status" value="1"/>
</dbReference>
<accession>Q220U7</accession>
<dbReference type="PROSITE" id="PS50005">
    <property type="entry name" value="TPR"/>
    <property type="match status" value="4"/>
</dbReference>
<keyword evidence="4" id="KW-1185">Reference proteome</keyword>
<dbReference type="Pfam" id="PF14559">
    <property type="entry name" value="TPR_19"/>
    <property type="match status" value="2"/>
</dbReference>
<dbReference type="InterPro" id="IPR019734">
    <property type="entry name" value="TPR_rpt"/>
</dbReference>
<dbReference type="SUPFAM" id="SSF48452">
    <property type="entry name" value="TPR-like"/>
    <property type="match status" value="3"/>
</dbReference>
<proteinExistence type="predicted"/>
<reference evidence="4" key="1">
    <citation type="submission" date="2006-02" db="EMBL/GenBank/DDBJ databases">
        <title>Complete sequence of chromosome of Rhodoferax ferrireducens DSM 15236.</title>
        <authorList>
            <person name="Copeland A."/>
            <person name="Lucas S."/>
            <person name="Lapidus A."/>
            <person name="Barry K."/>
            <person name="Detter J.C."/>
            <person name="Glavina del Rio T."/>
            <person name="Hammon N."/>
            <person name="Israni S."/>
            <person name="Pitluck S."/>
            <person name="Brettin T."/>
            <person name="Bruce D."/>
            <person name="Han C."/>
            <person name="Tapia R."/>
            <person name="Gilna P."/>
            <person name="Kiss H."/>
            <person name="Schmutz J."/>
            <person name="Larimer F."/>
            <person name="Land M."/>
            <person name="Kyrpides N."/>
            <person name="Ivanova N."/>
            <person name="Richardson P."/>
        </authorList>
    </citation>
    <scope>NUCLEOTIDE SEQUENCE [LARGE SCALE GENOMIC DNA]</scope>
    <source>
        <strain evidence="4">ATCC BAA-621 / DSM 15236 / T118</strain>
    </source>
</reference>
<feature type="repeat" description="TPR" evidence="1">
    <location>
        <begin position="370"/>
        <end position="403"/>
    </location>
</feature>
<keyword evidence="1" id="KW-0802">TPR repeat</keyword>
<feature type="chain" id="PRO_5004200652" evidence="2">
    <location>
        <begin position="23"/>
        <end position="924"/>
    </location>
</feature>
<keyword evidence="2" id="KW-0732">Signal</keyword>
<feature type="signal peptide" evidence="2">
    <location>
        <begin position="1"/>
        <end position="22"/>
    </location>
</feature>
<organism evidence="3 4">
    <name type="scientific">Albidiferax ferrireducens (strain ATCC BAA-621 / DSM 15236 / T118)</name>
    <name type="common">Rhodoferax ferrireducens</name>
    <dbReference type="NCBI Taxonomy" id="338969"/>
    <lineage>
        <taxon>Bacteria</taxon>
        <taxon>Pseudomonadati</taxon>
        <taxon>Pseudomonadota</taxon>
        <taxon>Betaproteobacteria</taxon>
        <taxon>Burkholderiales</taxon>
        <taxon>Comamonadaceae</taxon>
        <taxon>Rhodoferax</taxon>
    </lineage>
</organism>
<gene>
    <name evidence="3" type="ordered locus">Rfer_0705</name>
</gene>
<dbReference type="Gene3D" id="1.25.40.10">
    <property type="entry name" value="Tetratricopeptide repeat domain"/>
    <property type="match status" value="5"/>
</dbReference>
<dbReference type="AlphaFoldDB" id="Q220U7"/>
<dbReference type="HOGENOM" id="CLU_007251_0_1_4"/>
<dbReference type="InterPro" id="IPR014266">
    <property type="entry name" value="PEP-CTERM_TPR_PrsT"/>
</dbReference>
<dbReference type="PROSITE" id="PS51257">
    <property type="entry name" value="PROKAR_LIPOPROTEIN"/>
    <property type="match status" value="1"/>
</dbReference>
<name>Q220U7_ALBFT</name>
<dbReference type="KEGG" id="rfr:Rfer_0705"/>
<feature type="repeat" description="TPR" evidence="1">
    <location>
        <begin position="777"/>
        <end position="810"/>
    </location>
</feature>
<dbReference type="InterPro" id="IPR011990">
    <property type="entry name" value="TPR-like_helical_dom_sf"/>
</dbReference>
<dbReference type="STRING" id="338969.Rfer_0705"/>
<dbReference type="eggNOG" id="COG0457">
    <property type="taxonomic scope" value="Bacteria"/>
</dbReference>
<evidence type="ECO:0000313" key="4">
    <source>
        <dbReference type="Proteomes" id="UP000008332"/>
    </source>
</evidence>
<evidence type="ECO:0000256" key="1">
    <source>
        <dbReference type="PROSITE-ProRule" id="PRU00339"/>
    </source>
</evidence>